<name>A0A139HF76_9PEZI</name>
<dbReference type="GO" id="GO:0016538">
    <property type="term" value="F:cyclin-dependent protein serine/threonine kinase regulator activity"/>
    <property type="evidence" value="ECO:0007669"/>
    <property type="project" value="TreeGrafter"/>
</dbReference>
<feature type="region of interest" description="Disordered" evidence="1">
    <location>
        <begin position="290"/>
        <end position="364"/>
    </location>
</feature>
<dbReference type="InterPro" id="IPR013922">
    <property type="entry name" value="Cyclin_PHO80-like"/>
</dbReference>
<evidence type="ECO:0008006" key="4">
    <source>
        <dbReference type="Google" id="ProtNLM"/>
    </source>
</evidence>
<dbReference type="Proteomes" id="UP000070133">
    <property type="component" value="Unassembled WGS sequence"/>
</dbReference>
<feature type="compositionally biased region" description="Polar residues" evidence="1">
    <location>
        <begin position="352"/>
        <end position="364"/>
    </location>
</feature>
<feature type="compositionally biased region" description="Pro residues" evidence="1">
    <location>
        <begin position="105"/>
        <end position="122"/>
    </location>
</feature>
<dbReference type="EMBL" id="LFZN01000061">
    <property type="protein sequence ID" value="KXT01110.1"/>
    <property type="molecule type" value="Genomic_DNA"/>
</dbReference>
<dbReference type="GO" id="GO:0019901">
    <property type="term" value="F:protein kinase binding"/>
    <property type="evidence" value="ECO:0007669"/>
    <property type="project" value="InterPro"/>
</dbReference>
<organism evidence="2 3">
    <name type="scientific">Pseudocercospora eumusae</name>
    <dbReference type="NCBI Taxonomy" id="321146"/>
    <lineage>
        <taxon>Eukaryota</taxon>
        <taxon>Fungi</taxon>
        <taxon>Dikarya</taxon>
        <taxon>Ascomycota</taxon>
        <taxon>Pezizomycotina</taxon>
        <taxon>Dothideomycetes</taxon>
        <taxon>Dothideomycetidae</taxon>
        <taxon>Mycosphaerellales</taxon>
        <taxon>Mycosphaerellaceae</taxon>
        <taxon>Pseudocercospora</taxon>
    </lineage>
</organism>
<evidence type="ECO:0000313" key="3">
    <source>
        <dbReference type="Proteomes" id="UP000070133"/>
    </source>
</evidence>
<accession>A0A139HF76</accession>
<dbReference type="PANTHER" id="PTHR15615:SF94">
    <property type="entry name" value="PHO85 CYCLIN-6-RELATED"/>
    <property type="match status" value="1"/>
</dbReference>
<dbReference type="Pfam" id="PF08613">
    <property type="entry name" value="Cyclin"/>
    <property type="match status" value="2"/>
</dbReference>
<dbReference type="STRING" id="321146.A0A139HF76"/>
<feature type="compositionally biased region" description="Low complexity" evidence="1">
    <location>
        <begin position="66"/>
        <end position="104"/>
    </location>
</feature>
<sequence length="491" mass="53650">MGSVILDSVNSFFGHHAHSHPHPSPSHPQHSVYREASAPRAHPNSSPHQQPKRSRTPSRSDASHMSDPAQRASSSAAAAATAPRSDVQSQDARASSQASQQRTAPQPPSPSLGAQPAPPPPDGSQGPVSDAAASTHVRSTRPRKIKVRDLEHIQSFATEDMGSFSEIRSRSRSRSRGTEDDGPQYEISDMKVEHIIEMVAGLLTKITTTNDRQHEHLHRQPPNIDAASHLNPQTSSVLAFHGKNVPSITILSYLSRINKYCPTSYEVFLSLLVYFDRMTERVNAGPMQTLREQNQNAVHENARNSSTESLGSDGMEDVTATTPSGTQQATPPYSGGTEKASGERGIPGTPHSRPNQPESPSISPTIDPYNLSHFFVVDSFNIHRLVIAGVTCASKFFSDIFYTNSRYAKVGGLPLPELNHLELQFLLLNDFRLSIPVEEIEAYGTMLVEFYAREVVAQQKAQEAAREQQMMQARSLSESSNESTATVRAVG</sequence>
<dbReference type="PANTHER" id="PTHR15615">
    <property type="match status" value="1"/>
</dbReference>
<gene>
    <name evidence="2" type="ORF">AC578_10886</name>
</gene>
<evidence type="ECO:0000256" key="1">
    <source>
        <dbReference type="SAM" id="MobiDB-lite"/>
    </source>
</evidence>
<feature type="region of interest" description="Disordered" evidence="1">
    <location>
        <begin position="14"/>
        <end position="187"/>
    </location>
</feature>
<dbReference type="Gene3D" id="1.10.472.10">
    <property type="entry name" value="Cyclin-like"/>
    <property type="match status" value="1"/>
</dbReference>
<feature type="compositionally biased region" description="Polar residues" evidence="1">
    <location>
        <begin position="475"/>
        <end position="491"/>
    </location>
</feature>
<dbReference type="GO" id="GO:0000307">
    <property type="term" value="C:cyclin-dependent protein kinase holoenzyme complex"/>
    <property type="evidence" value="ECO:0007669"/>
    <property type="project" value="TreeGrafter"/>
</dbReference>
<dbReference type="GO" id="GO:0005634">
    <property type="term" value="C:nucleus"/>
    <property type="evidence" value="ECO:0007669"/>
    <property type="project" value="TreeGrafter"/>
</dbReference>
<feature type="compositionally biased region" description="Polar residues" evidence="1">
    <location>
        <begin position="319"/>
        <end position="331"/>
    </location>
</feature>
<keyword evidence="3" id="KW-1185">Reference proteome</keyword>
<feature type="compositionally biased region" description="Polar residues" evidence="1">
    <location>
        <begin position="290"/>
        <end position="310"/>
    </location>
</feature>
<comment type="caution">
    <text evidence="2">The sequence shown here is derived from an EMBL/GenBank/DDBJ whole genome shotgun (WGS) entry which is preliminary data.</text>
</comment>
<reference evidence="2 3" key="1">
    <citation type="submission" date="2015-07" db="EMBL/GenBank/DDBJ databases">
        <title>Comparative genomics of the Sigatoka disease complex on banana suggests a link between parallel evolutionary changes in Pseudocercospora fijiensis and Pseudocercospora eumusae and increased virulence on the banana host.</title>
        <authorList>
            <person name="Chang T.-C."/>
            <person name="Salvucci A."/>
            <person name="Crous P.W."/>
            <person name="Stergiopoulos I."/>
        </authorList>
    </citation>
    <scope>NUCLEOTIDE SEQUENCE [LARGE SCALE GENOMIC DNA]</scope>
    <source>
        <strain evidence="2 3">CBS 114824</strain>
    </source>
</reference>
<feature type="region of interest" description="Disordered" evidence="1">
    <location>
        <begin position="468"/>
        <end position="491"/>
    </location>
</feature>
<protein>
    <recommendedName>
        <fullName evidence="4">Cyclin</fullName>
    </recommendedName>
</protein>
<dbReference type="AlphaFoldDB" id="A0A139HF76"/>
<proteinExistence type="predicted"/>
<evidence type="ECO:0000313" key="2">
    <source>
        <dbReference type="EMBL" id="KXT01110.1"/>
    </source>
</evidence>
<dbReference type="CDD" id="cd20558">
    <property type="entry name" value="CYCLIN_ScPCL7-like"/>
    <property type="match status" value="1"/>
</dbReference>
<dbReference type="OrthoDB" id="1060854at2759"/>